<accession>A0A644ZS96</accession>
<gene>
    <name evidence="2" type="ORF">SDC9_87118</name>
</gene>
<organism evidence="2">
    <name type="scientific">bioreactor metagenome</name>
    <dbReference type="NCBI Taxonomy" id="1076179"/>
    <lineage>
        <taxon>unclassified sequences</taxon>
        <taxon>metagenomes</taxon>
        <taxon>ecological metagenomes</taxon>
    </lineage>
</organism>
<name>A0A644ZS96_9ZZZZ</name>
<sequence>MLGHRRAPGRGHKGRRGRNVEGRGMVAAGPGGVDHIDAAGIDQRGMFAQRPRRTEQFRHGFALDPERGQKCADLDRGDILRQNRLQRRAHFPGGKIAPGQQFVETGRQHGRHCSRLKSAARFRKFCS</sequence>
<evidence type="ECO:0000256" key="1">
    <source>
        <dbReference type="SAM" id="MobiDB-lite"/>
    </source>
</evidence>
<dbReference type="AlphaFoldDB" id="A0A644ZS96"/>
<feature type="region of interest" description="Disordered" evidence="1">
    <location>
        <begin position="1"/>
        <end position="34"/>
    </location>
</feature>
<protein>
    <submittedName>
        <fullName evidence="2">Uncharacterized protein</fullName>
    </submittedName>
</protein>
<evidence type="ECO:0000313" key="2">
    <source>
        <dbReference type="EMBL" id="MPM40474.1"/>
    </source>
</evidence>
<comment type="caution">
    <text evidence="2">The sequence shown here is derived from an EMBL/GenBank/DDBJ whole genome shotgun (WGS) entry which is preliminary data.</text>
</comment>
<reference evidence="2" key="1">
    <citation type="submission" date="2019-08" db="EMBL/GenBank/DDBJ databases">
        <authorList>
            <person name="Kucharzyk K."/>
            <person name="Murdoch R.W."/>
            <person name="Higgins S."/>
            <person name="Loffler F."/>
        </authorList>
    </citation>
    <scope>NUCLEOTIDE SEQUENCE</scope>
</reference>
<feature type="compositionally biased region" description="Basic residues" evidence="1">
    <location>
        <begin position="1"/>
        <end position="17"/>
    </location>
</feature>
<dbReference type="EMBL" id="VSSQ01009014">
    <property type="protein sequence ID" value="MPM40474.1"/>
    <property type="molecule type" value="Genomic_DNA"/>
</dbReference>
<proteinExistence type="predicted"/>